<dbReference type="Pfam" id="PF13586">
    <property type="entry name" value="DDE_Tnp_1_2"/>
    <property type="match status" value="1"/>
</dbReference>
<dbReference type="PANTHER" id="PTHR30007:SF0">
    <property type="entry name" value="TRANSPOSASE"/>
    <property type="match status" value="1"/>
</dbReference>
<keyword evidence="3" id="KW-1185">Reference proteome</keyword>
<organism evidence="2 3">
    <name type="scientific">Sphingomonas yabuuchiae</name>
    <dbReference type="NCBI Taxonomy" id="172044"/>
    <lineage>
        <taxon>Bacteria</taxon>
        <taxon>Pseudomonadati</taxon>
        <taxon>Pseudomonadota</taxon>
        <taxon>Alphaproteobacteria</taxon>
        <taxon>Sphingomonadales</taxon>
        <taxon>Sphingomonadaceae</taxon>
        <taxon>Sphingomonas</taxon>
    </lineage>
</organism>
<reference evidence="2 3" key="1">
    <citation type="submission" date="2020-08" db="EMBL/GenBank/DDBJ databases">
        <title>Genomic Encyclopedia of Type Strains, Phase IV (KMG-IV): sequencing the most valuable type-strain genomes for metagenomic binning, comparative biology and taxonomic classification.</title>
        <authorList>
            <person name="Goeker M."/>
        </authorList>
    </citation>
    <scope>NUCLEOTIDE SEQUENCE [LARGE SCALE GENOMIC DNA]</scope>
    <source>
        <strain evidence="2 3">DSM 14562</strain>
    </source>
</reference>
<accession>A0ABR6KFV1</accession>
<feature type="non-terminal residue" evidence="2">
    <location>
        <position position="1"/>
    </location>
</feature>
<comment type="caution">
    <text evidence="2">The sequence shown here is derived from an EMBL/GenBank/DDBJ whole genome shotgun (WGS) entry which is preliminary data.</text>
</comment>
<evidence type="ECO:0000313" key="2">
    <source>
        <dbReference type="EMBL" id="MBB4611366.1"/>
    </source>
</evidence>
<proteinExistence type="predicted"/>
<name>A0ABR6KFV1_9SPHN</name>
<dbReference type="RefSeq" id="WP_184106672.1">
    <property type="nucleotide sequence ID" value="NZ_JACHNX010000026.1"/>
</dbReference>
<feature type="domain" description="Transposase DDE" evidence="1">
    <location>
        <begin position="26"/>
        <end position="104"/>
    </location>
</feature>
<dbReference type="Proteomes" id="UP000584663">
    <property type="component" value="Unassembled WGS sequence"/>
</dbReference>
<evidence type="ECO:0000313" key="3">
    <source>
        <dbReference type="Proteomes" id="UP000584663"/>
    </source>
</evidence>
<protein>
    <submittedName>
        <fullName evidence="2">Transposase</fullName>
    </submittedName>
</protein>
<dbReference type="EMBL" id="JACHNX010000026">
    <property type="protein sequence ID" value="MBB4611366.1"/>
    <property type="molecule type" value="Genomic_DNA"/>
</dbReference>
<dbReference type="PANTHER" id="PTHR30007">
    <property type="entry name" value="PHP DOMAIN PROTEIN"/>
    <property type="match status" value="1"/>
</dbReference>
<dbReference type="InterPro" id="IPR025668">
    <property type="entry name" value="Tnp_DDE_dom"/>
</dbReference>
<sequence>AEDRGEVERLARTIQAVTDDAVELAWVDQGYTGERAANAAAKHGIALGVVKLSEAKRGFVLLPRRWVVERSFAWATRFRRLVKDYERYAETLAGLYVVAFACLMTKQAAALAPGS</sequence>
<gene>
    <name evidence="2" type="ORF">GGQ89_003613</name>
</gene>
<evidence type="ECO:0000259" key="1">
    <source>
        <dbReference type="Pfam" id="PF13586"/>
    </source>
</evidence>